<sequence>MVLQSIYDHESPDTLNFCLGRGLNFVLGRIKEEWGTSRRLLEFDIKKCFNIIDQHRIIPIFNEEIDDPMFFYPIH</sequence>
<reference evidence="1" key="1">
    <citation type="submission" date="2019-05" db="EMBL/GenBank/DDBJ databases">
        <title>The de novo reference genome and transcriptome assemblies of the wild tomato species Solanum chilense.</title>
        <authorList>
            <person name="Stam R."/>
            <person name="Nosenko T."/>
            <person name="Hoerger A.C."/>
            <person name="Stephan W."/>
            <person name="Seidel M.A."/>
            <person name="Kuhn J.M.M."/>
            <person name="Haberer G."/>
            <person name="Tellier A."/>
        </authorList>
    </citation>
    <scope>NUCLEOTIDE SEQUENCE</scope>
    <source>
        <tissue evidence="1">Mature leaves</tissue>
    </source>
</reference>
<dbReference type="AlphaFoldDB" id="A0A6N2CIZ1"/>
<comment type="caution">
    <text evidence="1">The sequence shown here is derived from an EMBL/GenBank/DDBJ whole genome shotgun (WGS) entry which is preliminary data.</text>
</comment>
<evidence type="ECO:0008006" key="2">
    <source>
        <dbReference type="Google" id="ProtNLM"/>
    </source>
</evidence>
<name>A0A6N2CIZ1_SOLCI</name>
<evidence type="ECO:0000313" key="1">
    <source>
        <dbReference type="EMBL" id="TMX05401.1"/>
    </source>
</evidence>
<dbReference type="EMBL" id="RXGB01000072">
    <property type="protein sequence ID" value="TMX05401.1"/>
    <property type="molecule type" value="Genomic_DNA"/>
</dbReference>
<organism evidence="1">
    <name type="scientific">Solanum chilense</name>
    <name type="common">Tomato</name>
    <name type="synonym">Lycopersicon chilense</name>
    <dbReference type="NCBI Taxonomy" id="4083"/>
    <lineage>
        <taxon>Eukaryota</taxon>
        <taxon>Viridiplantae</taxon>
        <taxon>Streptophyta</taxon>
        <taxon>Embryophyta</taxon>
        <taxon>Tracheophyta</taxon>
        <taxon>Spermatophyta</taxon>
        <taxon>Magnoliopsida</taxon>
        <taxon>eudicotyledons</taxon>
        <taxon>Gunneridae</taxon>
        <taxon>Pentapetalae</taxon>
        <taxon>asterids</taxon>
        <taxon>lamiids</taxon>
        <taxon>Solanales</taxon>
        <taxon>Solanaceae</taxon>
        <taxon>Solanoideae</taxon>
        <taxon>Solaneae</taxon>
        <taxon>Solanum</taxon>
        <taxon>Solanum subgen. Lycopersicon</taxon>
    </lineage>
</organism>
<gene>
    <name evidence="1" type="ORF">EJD97_022698</name>
</gene>
<feature type="non-terminal residue" evidence="1">
    <location>
        <position position="75"/>
    </location>
</feature>
<proteinExistence type="predicted"/>
<accession>A0A6N2CIZ1</accession>
<protein>
    <recommendedName>
        <fullName evidence="2">Reverse transcriptase domain-containing protein</fullName>
    </recommendedName>
</protein>